<name>A0A974W7H7_9NOCA</name>
<dbReference type="EMBL" id="CP070619">
    <property type="protein sequence ID" value="QSE92494.1"/>
    <property type="molecule type" value="Genomic_DNA"/>
</dbReference>
<proteinExistence type="predicted"/>
<sequence length="301" mass="33901">MALTRRKNTLPPDAVDPGPVSLRARNVQFDLSRSPLHWIPGHPVASHVVSAYHMLFPEVERFFITAFEEALPLVDDERLREDILGFIGQESIHADAHDRAVRDFLLAHGIDASPVLAQAQWILRKSMGPRDLKDPVAQRQYLIERLAVVAALENFTAFLGHYALNSTWEEYGADPNVADLLRWHGAEEMEHRNVAHDVALYFDPTYRRRLRAMAVTVPVTVLLSARCMWFVIKSDPQAPHSRLRTVRDILRGGKAGLLPTWREVLGAMTGYLKPSYTPEQTGSMAQALAYLARVDARTVTP</sequence>
<keyword evidence="1" id="KW-0378">Hydrolase</keyword>
<accession>A0A974W7H7</accession>
<evidence type="ECO:0000313" key="1">
    <source>
        <dbReference type="EMBL" id="QSE92494.1"/>
    </source>
</evidence>
<dbReference type="InterPro" id="IPR016084">
    <property type="entry name" value="Haem_Oase-like_multi-hlx"/>
</dbReference>
<protein>
    <submittedName>
        <fullName evidence="1">Metal-dependent hydrolase</fullName>
    </submittedName>
</protein>
<dbReference type="PIRSF" id="PIRSF007580">
    <property type="entry name" value="UCP07580"/>
    <property type="match status" value="1"/>
</dbReference>
<dbReference type="PANTHER" id="PTHR39456">
    <property type="entry name" value="METAL-DEPENDENT HYDROLASE"/>
    <property type="match status" value="1"/>
</dbReference>
<organism evidence="1 2">
    <name type="scientific">Rhodococcus pseudokoreensis</name>
    <dbReference type="NCBI Taxonomy" id="2811421"/>
    <lineage>
        <taxon>Bacteria</taxon>
        <taxon>Bacillati</taxon>
        <taxon>Actinomycetota</taxon>
        <taxon>Actinomycetes</taxon>
        <taxon>Mycobacteriales</taxon>
        <taxon>Nocardiaceae</taxon>
        <taxon>Rhodococcus</taxon>
    </lineage>
</organism>
<dbReference type="Pfam" id="PF10118">
    <property type="entry name" value="Metal_hydrol"/>
    <property type="match status" value="1"/>
</dbReference>
<dbReference type="RefSeq" id="WP_206008972.1">
    <property type="nucleotide sequence ID" value="NZ_CP070619.1"/>
</dbReference>
<dbReference type="PANTHER" id="PTHR39456:SF1">
    <property type="entry name" value="METAL-DEPENDENT HYDROLASE"/>
    <property type="match status" value="1"/>
</dbReference>
<dbReference type="GO" id="GO:0016787">
    <property type="term" value="F:hydrolase activity"/>
    <property type="evidence" value="ECO:0007669"/>
    <property type="project" value="UniProtKB-KW"/>
</dbReference>
<dbReference type="Proteomes" id="UP000662986">
    <property type="component" value="Chromosome"/>
</dbReference>
<dbReference type="SUPFAM" id="SSF48613">
    <property type="entry name" value="Heme oxygenase-like"/>
    <property type="match status" value="1"/>
</dbReference>
<dbReference type="InterPro" id="IPR016516">
    <property type="entry name" value="UCP07580"/>
</dbReference>
<keyword evidence="2" id="KW-1185">Reference proteome</keyword>
<evidence type="ECO:0000313" key="2">
    <source>
        <dbReference type="Proteomes" id="UP000662986"/>
    </source>
</evidence>
<reference evidence="1 2" key="2">
    <citation type="journal article" date="2022" name="Arch. Microbiol.">
        <title>Rhodococcus pseudokoreensis sp. nov. isolated from the rhizosphere of young M26 apple rootstocks.</title>
        <authorList>
            <person name="Kampfer P."/>
            <person name="Glaeser S.P."/>
            <person name="Blom J."/>
            <person name="Wolf J."/>
            <person name="Benning S."/>
            <person name="Schloter M."/>
            <person name="Neumann-Schaal M."/>
        </authorList>
    </citation>
    <scope>NUCLEOTIDE SEQUENCE [LARGE SCALE GENOMIC DNA]</scope>
    <source>
        <strain evidence="1 2">R79</strain>
    </source>
</reference>
<gene>
    <name evidence="1" type="ORF">JWS13_29755</name>
</gene>
<reference evidence="1 2" key="1">
    <citation type="journal article" date="2021" name="Microbiol. Resour. Announc.">
        <title>Complete Genome Sequences of Two Rhodococcus sp. Strains with Large and Linear Chromosomes, Isolated from Apple Rhizosphere.</title>
        <authorList>
            <person name="Benning S."/>
            <person name="Brugnone N."/>
            <person name="Siani R."/>
            <person name="Kublik S."/>
            <person name="Schloter M."/>
            <person name="Rad V."/>
        </authorList>
    </citation>
    <scope>NUCLEOTIDE SEQUENCE [LARGE SCALE GENOMIC DNA]</scope>
    <source>
        <strain evidence="1 2">R79</strain>
    </source>
</reference>